<keyword evidence="4" id="KW-1185">Reference proteome</keyword>
<feature type="region of interest" description="Disordered" evidence="1">
    <location>
        <begin position="1"/>
        <end position="24"/>
    </location>
</feature>
<evidence type="ECO:0000313" key="3">
    <source>
        <dbReference type="EMBL" id="TQK86529.1"/>
    </source>
</evidence>
<keyword evidence="2" id="KW-0812">Transmembrane</keyword>
<keyword evidence="2" id="KW-1133">Transmembrane helix</keyword>
<comment type="caution">
    <text evidence="3">The sequence shown here is derived from an EMBL/GenBank/DDBJ whole genome shotgun (WGS) entry which is preliminary data.</text>
</comment>
<gene>
    <name evidence="3" type="ORF">FB563_6672</name>
</gene>
<evidence type="ECO:0000256" key="1">
    <source>
        <dbReference type="SAM" id="MobiDB-lite"/>
    </source>
</evidence>
<evidence type="ECO:0008006" key="5">
    <source>
        <dbReference type="Google" id="ProtNLM"/>
    </source>
</evidence>
<dbReference type="EMBL" id="VFNX01000002">
    <property type="protein sequence ID" value="TQK86529.1"/>
    <property type="molecule type" value="Genomic_DNA"/>
</dbReference>
<proteinExistence type="predicted"/>
<evidence type="ECO:0000256" key="2">
    <source>
        <dbReference type="SAM" id="Phobius"/>
    </source>
</evidence>
<reference evidence="3 4" key="1">
    <citation type="submission" date="2019-06" db="EMBL/GenBank/DDBJ databases">
        <title>Sequencing the genomes of 1000 actinobacteria strains.</title>
        <authorList>
            <person name="Klenk H.-P."/>
        </authorList>
    </citation>
    <scope>NUCLEOTIDE SEQUENCE [LARGE SCALE GENOMIC DNA]</scope>
    <source>
        <strain evidence="3 4">DSM 41929</strain>
    </source>
</reference>
<feature type="transmembrane region" description="Helical" evidence="2">
    <location>
        <begin position="147"/>
        <end position="168"/>
    </location>
</feature>
<dbReference type="AlphaFoldDB" id="A0A542TI58"/>
<name>A0A542TI58_9ACTN</name>
<feature type="compositionally biased region" description="Basic and acidic residues" evidence="1">
    <location>
        <begin position="1"/>
        <end position="14"/>
    </location>
</feature>
<protein>
    <recommendedName>
        <fullName evidence="5">DUF2846 domain-containing protein</fullName>
    </recommendedName>
</protein>
<accession>A0A542TI58</accession>
<organism evidence="3 4">
    <name type="scientific">Streptomyces puniciscabiei</name>
    <dbReference type="NCBI Taxonomy" id="164348"/>
    <lineage>
        <taxon>Bacteria</taxon>
        <taxon>Bacillati</taxon>
        <taxon>Actinomycetota</taxon>
        <taxon>Actinomycetes</taxon>
        <taxon>Kitasatosporales</taxon>
        <taxon>Streptomycetaceae</taxon>
        <taxon>Streptomyces</taxon>
    </lineage>
</organism>
<evidence type="ECO:0000313" key="4">
    <source>
        <dbReference type="Proteomes" id="UP000318103"/>
    </source>
</evidence>
<dbReference type="Proteomes" id="UP000318103">
    <property type="component" value="Unassembled WGS sequence"/>
</dbReference>
<keyword evidence="2" id="KW-0472">Membrane</keyword>
<feature type="transmembrane region" description="Helical" evidence="2">
    <location>
        <begin position="174"/>
        <end position="192"/>
    </location>
</feature>
<sequence>MPDGERDAPAEARQDGCSGLSLGDAGRPGHGTLVLSRAPGGCRDAARGYAVLLDHAQVGSIRRGQTLRFQVPSGLHRLQLKIAWCSSPPLTAVVEPGSTVYFCCAPGGHPFDGLDDILGNPGNYIALQQTPEPADMEKIRLDPSGRVLMGAYFGLLGGGITVVAAQVWHLPGPVGGASLAVTLLSLIVAQLGRRHRARQRRGK</sequence>